<organism evidence="2 3">
    <name type="scientific">Athelia psychrophila</name>
    <dbReference type="NCBI Taxonomy" id="1759441"/>
    <lineage>
        <taxon>Eukaryota</taxon>
        <taxon>Fungi</taxon>
        <taxon>Dikarya</taxon>
        <taxon>Basidiomycota</taxon>
        <taxon>Agaricomycotina</taxon>
        <taxon>Agaricomycetes</taxon>
        <taxon>Agaricomycetidae</taxon>
        <taxon>Atheliales</taxon>
        <taxon>Atheliaceae</taxon>
        <taxon>Athelia</taxon>
    </lineage>
</organism>
<dbReference type="Proteomes" id="UP000076532">
    <property type="component" value="Unassembled WGS sequence"/>
</dbReference>
<accession>A0A165YYC8</accession>
<proteinExistence type="predicted"/>
<protein>
    <submittedName>
        <fullName evidence="2">Uncharacterized protein</fullName>
    </submittedName>
</protein>
<evidence type="ECO:0000313" key="2">
    <source>
        <dbReference type="EMBL" id="KZP10048.1"/>
    </source>
</evidence>
<feature type="region of interest" description="Disordered" evidence="1">
    <location>
        <begin position="23"/>
        <end position="114"/>
    </location>
</feature>
<keyword evidence="3" id="KW-1185">Reference proteome</keyword>
<evidence type="ECO:0000256" key="1">
    <source>
        <dbReference type="SAM" id="MobiDB-lite"/>
    </source>
</evidence>
<name>A0A165YYC8_9AGAM</name>
<reference evidence="2 3" key="1">
    <citation type="journal article" date="2016" name="Mol. Biol. Evol.">
        <title>Comparative Genomics of Early-Diverging Mushroom-Forming Fungi Provides Insights into the Origins of Lignocellulose Decay Capabilities.</title>
        <authorList>
            <person name="Nagy L.G."/>
            <person name="Riley R."/>
            <person name="Tritt A."/>
            <person name="Adam C."/>
            <person name="Daum C."/>
            <person name="Floudas D."/>
            <person name="Sun H."/>
            <person name="Yadav J.S."/>
            <person name="Pangilinan J."/>
            <person name="Larsson K.H."/>
            <person name="Matsuura K."/>
            <person name="Barry K."/>
            <person name="Labutti K."/>
            <person name="Kuo R."/>
            <person name="Ohm R.A."/>
            <person name="Bhattacharya S.S."/>
            <person name="Shirouzu T."/>
            <person name="Yoshinaga Y."/>
            <person name="Martin F.M."/>
            <person name="Grigoriev I.V."/>
            <person name="Hibbett D.S."/>
        </authorList>
    </citation>
    <scope>NUCLEOTIDE SEQUENCE [LARGE SCALE GENOMIC DNA]</scope>
    <source>
        <strain evidence="2 3">CBS 109695</strain>
    </source>
</reference>
<dbReference type="AlphaFoldDB" id="A0A165YYC8"/>
<sequence>MTVEKSLVRIEAMLCELLQLAREDEGESTFSAGPRTTSKMTRSESISPRNGPASEEDTRLSFADEPNTVVKRARSASGSSCEQTDSTGTSEGIDENNITNSLSRINRGSRGDNDKFHRLKAARSAKRVKRKTVIVSDSSAEEGSEKVGTTAEVYRRCSVIDSPVFTEKGQDDVDSMDDFIVDDEDSA</sequence>
<feature type="compositionally biased region" description="Polar residues" evidence="1">
    <location>
        <begin position="76"/>
        <end position="106"/>
    </location>
</feature>
<feature type="compositionally biased region" description="Polar residues" evidence="1">
    <location>
        <begin position="28"/>
        <end position="48"/>
    </location>
</feature>
<evidence type="ECO:0000313" key="3">
    <source>
        <dbReference type="Proteomes" id="UP000076532"/>
    </source>
</evidence>
<gene>
    <name evidence="2" type="ORF">FIBSPDRAFT_900021</name>
</gene>
<dbReference type="EMBL" id="KV417687">
    <property type="protein sequence ID" value="KZP10048.1"/>
    <property type="molecule type" value="Genomic_DNA"/>
</dbReference>